<dbReference type="PANTHER" id="PTHR30204:SF94">
    <property type="entry name" value="HEAVY METAL-DEPENDENT TRANSCRIPTIONAL REGULATOR HI_0293-RELATED"/>
    <property type="match status" value="1"/>
</dbReference>
<dbReference type="Pfam" id="PF00376">
    <property type="entry name" value="MerR"/>
    <property type="match status" value="1"/>
</dbReference>
<dbReference type="GO" id="GO:0003700">
    <property type="term" value="F:DNA-binding transcription factor activity"/>
    <property type="evidence" value="ECO:0007669"/>
    <property type="project" value="InterPro"/>
</dbReference>
<dbReference type="SMART" id="SM00422">
    <property type="entry name" value="HTH_MERR"/>
    <property type="match status" value="2"/>
</dbReference>
<keyword evidence="2" id="KW-0238">DNA-binding</keyword>
<dbReference type="Proteomes" id="UP000674938">
    <property type="component" value="Unassembled WGS sequence"/>
</dbReference>
<keyword evidence="1" id="KW-0805">Transcription regulation</keyword>
<dbReference type="Gene3D" id="1.10.1660.10">
    <property type="match status" value="2"/>
</dbReference>
<keyword evidence="3" id="KW-0804">Transcription</keyword>
<proteinExistence type="predicted"/>
<keyword evidence="6" id="KW-1185">Reference proteome</keyword>
<protein>
    <submittedName>
        <fullName evidence="5">MerR family transcriptional regulator</fullName>
    </submittedName>
</protein>
<reference evidence="5" key="1">
    <citation type="submission" date="2020-12" db="EMBL/GenBank/DDBJ databases">
        <title>Vagococcus allomyrinae sp. nov. and Enterococcus lavae sp. nov., isolated from the larvae of Allomyrina dichotoma.</title>
        <authorList>
            <person name="Lee S.D."/>
        </authorList>
    </citation>
    <scope>NUCLEOTIDE SEQUENCE</scope>
    <source>
        <strain evidence="5">BWB3-3</strain>
    </source>
</reference>
<evidence type="ECO:0000313" key="5">
    <source>
        <dbReference type="EMBL" id="MBP1044456.1"/>
    </source>
</evidence>
<dbReference type="PROSITE" id="PS50937">
    <property type="entry name" value="HTH_MERR_2"/>
    <property type="match status" value="2"/>
</dbReference>
<dbReference type="EMBL" id="JAEEGA010000028">
    <property type="protein sequence ID" value="MBP1044456.1"/>
    <property type="molecule type" value="Genomic_DNA"/>
</dbReference>
<sequence length="248" mass="28946">MQTEYSTAEIANHFDLHPNTIRFYEKMGLMPPISRKSNGYRLYTDHHLLHVRLIRTGFQSEILASNLRHQIVDIIKATANGDYLKARRLTYRYLDNLHFEEDNARESILITKELLARIDTGESEVLFVNRQSAADHLKITKNVLREWERSGLLTVQTNSQGHHLYRETDIQRAKIIRTLRSAHYSMIAILRMLNAVDNDRQVDILKVIDTPEDDIIYVTDRFITTLKGAKEDATKLLELLTELEEHHQ</sequence>
<dbReference type="GO" id="GO:0003677">
    <property type="term" value="F:DNA binding"/>
    <property type="evidence" value="ECO:0007669"/>
    <property type="project" value="UniProtKB-KW"/>
</dbReference>
<dbReference type="Pfam" id="PF13411">
    <property type="entry name" value="MerR_1"/>
    <property type="match status" value="1"/>
</dbReference>
<evidence type="ECO:0000256" key="1">
    <source>
        <dbReference type="ARBA" id="ARBA00023015"/>
    </source>
</evidence>
<evidence type="ECO:0000259" key="4">
    <source>
        <dbReference type="PROSITE" id="PS50937"/>
    </source>
</evidence>
<dbReference type="InterPro" id="IPR047057">
    <property type="entry name" value="MerR_fam"/>
</dbReference>
<dbReference type="CDD" id="cd00592">
    <property type="entry name" value="HTH_MerR-like"/>
    <property type="match status" value="1"/>
</dbReference>
<dbReference type="AlphaFoldDB" id="A0A940SYH0"/>
<gene>
    <name evidence="5" type="ORF">I6N95_25950</name>
</gene>
<name>A0A940SYH0_9ENTE</name>
<evidence type="ECO:0000256" key="2">
    <source>
        <dbReference type="ARBA" id="ARBA00023125"/>
    </source>
</evidence>
<dbReference type="RefSeq" id="WP_209532943.1">
    <property type="nucleotide sequence ID" value="NZ_JAEEGA010000028.1"/>
</dbReference>
<dbReference type="InterPro" id="IPR000551">
    <property type="entry name" value="MerR-type_HTH_dom"/>
</dbReference>
<dbReference type="InterPro" id="IPR009061">
    <property type="entry name" value="DNA-bd_dom_put_sf"/>
</dbReference>
<organism evidence="5 6">
    <name type="scientific">Vagococcus allomyrinae</name>
    <dbReference type="NCBI Taxonomy" id="2794353"/>
    <lineage>
        <taxon>Bacteria</taxon>
        <taxon>Bacillati</taxon>
        <taxon>Bacillota</taxon>
        <taxon>Bacilli</taxon>
        <taxon>Lactobacillales</taxon>
        <taxon>Enterococcaceae</taxon>
        <taxon>Vagococcus</taxon>
    </lineage>
</organism>
<dbReference type="PANTHER" id="PTHR30204">
    <property type="entry name" value="REDOX-CYCLING DRUG-SENSING TRANSCRIPTIONAL ACTIVATOR SOXR"/>
    <property type="match status" value="1"/>
</dbReference>
<dbReference type="SUPFAM" id="SSF46955">
    <property type="entry name" value="Putative DNA-binding domain"/>
    <property type="match status" value="2"/>
</dbReference>
<feature type="domain" description="HTH merR-type" evidence="4">
    <location>
        <begin position="4"/>
        <end position="55"/>
    </location>
</feature>
<comment type="caution">
    <text evidence="5">The sequence shown here is derived from an EMBL/GenBank/DDBJ whole genome shotgun (WGS) entry which is preliminary data.</text>
</comment>
<evidence type="ECO:0000313" key="6">
    <source>
        <dbReference type="Proteomes" id="UP000674938"/>
    </source>
</evidence>
<accession>A0A940SYH0</accession>
<feature type="domain" description="HTH merR-type" evidence="4">
    <location>
        <begin position="133"/>
        <end position="195"/>
    </location>
</feature>
<evidence type="ECO:0000256" key="3">
    <source>
        <dbReference type="ARBA" id="ARBA00023163"/>
    </source>
</evidence>